<dbReference type="GO" id="GO:0004673">
    <property type="term" value="F:protein histidine kinase activity"/>
    <property type="evidence" value="ECO:0007669"/>
    <property type="project" value="UniProtKB-EC"/>
</dbReference>
<dbReference type="SUPFAM" id="SSF55785">
    <property type="entry name" value="PYP-like sensor domain (PAS domain)"/>
    <property type="match status" value="2"/>
</dbReference>
<dbReference type="PANTHER" id="PTHR43304:SF1">
    <property type="entry name" value="PAC DOMAIN-CONTAINING PROTEIN"/>
    <property type="match status" value="1"/>
</dbReference>
<evidence type="ECO:0000256" key="2">
    <source>
        <dbReference type="ARBA" id="ARBA00012438"/>
    </source>
</evidence>
<dbReference type="InterPro" id="IPR013655">
    <property type="entry name" value="PAS_fold_3"/>
</dbReference>
<dbReference type="Proteomes" id="UP000077177">
    <property type="component" value="Chromosome"/>
</dbReference>
<reference evidence="8 9" key="2">
    <citation type="journal article" date="2016" name="Int. J. Syst. Evol. Microbiol.">
        <title>Flavisolibacter tropicus sp. nov., isolated from tropical soil.</title>
        <authorList>
            <person name="Lee J.J."/>
            <person name="Kang M.S."/>
            <person name="Kim G.S."/>
            <person name="Lee C.S."/>
            <person name="Lim S."/>
            <person name="Lee J."/>
            <person name="Roh S.H."/>
            <person name="Kang H."/>
            <person name="Ha J.M."/>
            <person name="Bae S."/>
            <person name="Jung H.Y."/>
            <person name="Kim M.K."/>
        </authorList>
    </citation>
    <scope>NUCLEOTIDE SEQUENCE [LARGE SCALE GENOMIC DNA]</scope>
    <source>
        <strain evidence="8 9">LCS9</strain>
    </source>
</reference>
<dbReference type="InterPro" id="IPR035965">
    <property type="entry name" value="PAS-like_dom_sf"/>
</dbReference>
<comment type="catalytic activity">
    <reaction evidence="1">
        <text>ATP + protein L-histidine = ADP + protein N-phospho-L-histidine.</text>
        <dbReference type="EC" id="2.7.13.3"/>
    </reaction>
</comment>
<reference evidence="9" key="1">
    <citation type="submission" date="2015-01" db="EMBL/GenBank/DDBJ databases">
        <title>Flavisolibacter sp./LCS9/ whole genome sequencing.</title>
        <authorList>
            <person name="Kim M.K."/>
            <person name="Srinivasan S."/>
            <person name="Lee J.-J."/>
        </authorList>
    </citation>
    <scope>NUCLEOTIDE SEQUENCE [LARGE SCALE GENOMIC DNA]</scope>
    <source>
        <strain evidence="9">LCS9</strain>
    </source>
</reference>
<dbReference type="PATRIC" id="fig|1492898.3.peg.3135"/>
<evidence type="ECO:0000313" key="8">
    <source>
        <dbReference type="EMBL" id="ANE51529.1"/>
    </source>
</evidence>
<dbReference type="EC" id="2.7.13.3" evidence="2"/>
<organism evidence="8 9">
    <name type="scientific">Flavisolibacter tropicus</name>
    <dbReference type="NCBI Taxonomy" id="1492898"/>
    <lineage>
        <taxon>Bacteria</taxon>
        <taxon>Pseudomonadati</taxon>
        <taxon>Bacteroidota</taxon>
        <taxon>Chitinophagia</taxon>
        <taxon>Chitinophagales</taxon>
        <taxon>Chitinophagaceae</taxon>
        <taxon>Flavisolibacter</taxon>
    </lineage>
</organism>
<proteinExistence type="predicted"/>
<accession>A0A172TWR2</accession>
<keyword evidence="9" id="KW-1185">Reference proteome</keyword>
<dbReference type="PANTHER" id="PTHR43304">
    <property type="entry name" value="PHYTOCHROME-LIKE PROTEIN CPH1"/>
    <property type="match status" value="1"/>
</dbReference>
<dbReference type="SMART" id="SM00086">
    <property type="entry name" value="PAC"/>
    <property type="match status" value="1"/>
</dbReference>
<dbReference type="KEGG" id="fla:SY85_14470"/>
<dbReference type="InterPro" id="IPR001610">
    <property type="entry name" value="PAC"/>
</dbReference>
<name>A0A172TWR2_9BACT</name>
<dbReference type="InterPro" id="IPR000014">
    <property type="entry name" value="PAS"/>
</dbReference>
<evidence type="ECO:0000256" key="5">
    <source>
        <dbReference type="ARBA" id="ARBA00022777"/>
    </source>
</evidence>
<keyword evidence="4" id="KW-0808">Transferase</keyword>
<evidence type="ECO:0000313" key="9">
    <source>
        <dbReference type="Proteomes" id="UP000077177"/>
    </source>
</evidence>
<dbReference type="FunFam" id="3.30.450.20:FF:000099">
    <property type="entry name" value="Sensory box sensor histidine kinase"/>
    <property type="match status" value="1"/>
</dbReference>
<keyword evidence="5" id="KW-0418">Kinase</keyword>
<keyword evidence="3" id="KW-0597">Phosphoprotein</keyword>
<dbReference type="STRING" id="1492898.SY85_14470"/>
<dbReference type="EMBL" id="CP011390">
    <property type="protein sequence ID" value="ANE51529.1"/>
    <property type="molecule type" value="Genomic_DNA"/>
</dbReference>
<evidence type="ECO:0000256" key="3">
    <source>
        <dbReference type="ARBA" id="ARBA00022553"/>
    </source>
</evidence>
<feature type="domain" description="PAC" evidence="7">
    <location>
        <begin position="219"/>
        <end position="271"/>
    </location>
</feature>
<feature type="domain" description="PAS" evidence="6">
    <location>
        <begin position="146"/>
        <end position="203"/>
    </location>
</feature>
<dbReference type="Pfam" id="PF08447">
    <property type="entry name" value="PAS_3"/>
    <property type="match status" value="1"/>
</dbReference>
<dbReference type="Gene3D" id="3.30.450.20">
    <property type="entry name" value="PAS domain"/>
    <property type="match status" value="2"/>
</dbReference>
<dbReference type="RefSeq" id="WP_066405627.1">
    <property type="nucleotide sequence ID" value="NZ_CP011390.1"/>
</dbReference>
<dbReference type="InterPro" id="IPR052162">
    <property type="entry name" value="Sensor_kinase/Photoreceptor"/>
</dbReference>
<sequence length="343" mass="38006">MAHETPIVNTLPGLDISTLCTWLPSSSVLLQPNAPQYTIVAASAAFGDLMDIPHHLLPGKSYWDLPSFQTSSETVTSIRTSLETIQTHKEHRQVLYGRLPMQQGQEKTVIITHQPVLSTNGTLLYILQTVEDKSTSPQELHAANDSELQLQQLIESVPAILWMTAADGQCTYLNKPWCAITGQTLEEALGYGWLGATHPDDKEAAGNLFIEANKQHTAFTVRYRLRQQDGSYRWVIDKGKPRFDSAGNYLGMIGTVLDIHDQKLAEDRSQNLISIIEASQEFVGLANLDATISFINPAGLRMLGWEGVAGKTVLDAIHPTIKPLPRSYYPFCLQKVISRKRSG</sequence>
<dbReference type="CDD" id="cd00130">
    <property type="entry name" value="PAS"/>
    <property type="match status" value="3"/>
</dbReference>
<dbReference type="PROSITE" id="PS50112">
    <property type="entry name" value="PAS"/>
    <property type="match status" value="1"/>
</dbReference>
<dbReference type="OrthoDB" id="9766459at2"/>
<dbReference type="NCBIfam" id="TIGR00229">
    <property type="entry name" value="sensory_box"/>
    <property type="match status" value="1"/>
</dbReference>
<protein>
    <recommendedName>
        <fullName evidence="2">histidine kinase</fullName>
        <ecNumber evidence="2">2.7.13.3</ecNumber>
    </recommendedName>
</protein>
<dbReference type="PROSITE" id="PS50113">
    <property type="entry name" value="PAC"/>
    <property type="match status" value="1"/>
</dbReference>
<evidence type="ECO:0000256" key="4">
    <source>
        <dbReference type="ARBA" id="ARBA00022679"/>
    </source>
</evidence>
<evidence type="ECO:0000259" key="6">
    <source>
        <dbReference type="PROSITE" id="PS50112"/>
    </source>
</evidence>
<evidence type="ECO:0000256" key="1">
    <source>
        <dbReference type="ARBA" id="ARBA00000085"/>
    </source>
</evidence>
<dbReference type="InterPro" id="IPR000700">
    <property type="entry name" value="PAS-assoc_C"/>
</dbReference>
<evidence type="ECO:0000259" key="7">
    <source>
        <dbReference type="PROSITE" id="PS50113"/>
    </source>
</evidence>
<dbReference type="SMART" id="SM00091">
    <property type="entry name" value="PAS"/>
    <property type="match status" value="3"/>
</dbReference>
<gene>
    <name evidence="8" type="ORF">SY85_14470</name>
</gene>
<dbReference type="AlphaFoldDB" id="A0A172TWR2"/>